<feature type="chain" id="PRO_5030841745" description="T9SS C-terminal target domain-containing protein" evidence="1">
    <location>
        <begin position="21"/>
        <end position="210"/>
    </location>
</feature>
<accession>A0A7W6EQ28</accession>
<dbReference type="EMBL" id="JACIBY010000003">
    <property type="protein sequence ID" value="MBB3837976.1"/>
    <property type="molecule type" value="Genomic_DNA"/>
</dbReference>
<dbReference type="Proteomes" id="UP000541352">
    <property type="component" value="Unassembled WGS sequence"/>
</dbReference>
<evidence type="ECO:0008006" key="4">
    <source>
        <dbReference type="Google" id="ProtNLM"/>
    </source>
</evidence>
<keyword evidence="1" id="KW-0732">Signal</keyword>
<sequence length="210" mass="22511">MKNLLLSLLLLMTTSYTASAQEGAWKIEKAQLPNGKPYEGALSISKIGNTYDVDWKTSAGNYSGIGLLVNGKLFVGYGINSAYGIVVYQTSPAQQRLQGVWTTSKLNGKTGTEIIVGKNGQYDVEGKNADGSPYRGKLMMQKTGDTFQAQWTIAGQTYNGVGFMSGDMLVIGYGFGQAFGTVEYLIIGNKAKGRWAMGGGSQLGTENLTR</sequence>
<protein>
    <recommendedName>
        <fullName evidence="4">T9SS C-terminal target domain-containing protein</fullName>
    </recommendedName>
</protein>
<name>A0A7W6EQ28_9BACT</name>
<organism evidence="2 3">
    <name type="scientific">Runella defluvii</name>
    <dbReference type="NCBI Taxonomy" id="370973"/>
    <lineage>
        <taxon>Bacteria</taxon>
        <taxon>Pseudomonadati</taxon>
        <taxon>Bacteroidota</taxon>
        <taxon>Cytophagia</taxon>
        <taxon>Cytophagales</taxon>
        <taxon>Spirosomataceae</taxon>
        <taxon>Runella</taxon>
    </lineage>
</organism>
<dbReference type="AlphaFoldDB" id="A0A7W6EQ28"/>
<evidence type="ECO:0000256" key="1">
    <source>
        <dbReference type="SAM" id="SignalP"/>
    </source>
</evidence>
<feature type="signal peptide" evidence="1">
    <location>
        <begin position="1"/>
        <end position="20"/>
    </location>
</feature>
<comment type="caution">
    <text evidence="2">The sequence shown here is derived from an EMBL/GenBank/DDBJ whole genome shotgun (WGS) entry which is preliminary data.</text>
</comment>
<evidence type="ECO:0000313" key="2">
    <source>
        <dbReference type="EMBL" id="MBB3837976.1"/>
    </source>
</evidence>
<gene>
    <name evidence="2" type="ORF">FHS57_001973</name>
</gene>
<keyword evidence="3" id="KW-1185">Reference proteome</keyword>
<evidence type="ECO:0000313" key="3">
    <source>
        <dbReference type="Proteomes" id="UP000541352"/>
    </source>
</evidence>
<reference evidence="2 3" key="1">
    <citation type="submission" date="2020-08" db="EMBL/GenBank/DDBJ databases">
        <title>Genomic Encyclopedia of Type Strains, Phase IV (KMG-IV): sequencing the most valuable type-strain genomes for metagenomic binning, comparative biology and taxonomic classification.</title>
        <authorList>
            <person name="Goeker M."/>
        </authorList>
    </citation>
    <scope>NUCLEOTIDE SEQUENCE [LARGE SCALE GENOMIC DNA]</scope>
    <source>
        <strain evidence="2 3">DSM 17976</strain>
    </source>
</reference>
<proteinExistence type="predicted"/>
<dbReference type="RefSeq" id="WP_183972952.1">
    <property type="nucleotide sequence ID" value="NZ_JACIBY010000003.1"/>
</dbReference>